<keyword evidence="1" id="KW-0732">Signal</keyword>
<evidence type="ECO:0000313" key="2">
    <source>
        <dbReference type="EMBL" id="MCQ4165064.1"/>
    </source>
</evidence>
<dbReference type="Proteomes" id="UP001165498">
    <property type="component" value="Unassembled WGS sequence"/>
</dbReference>
<keyword evidence="3" id="KW-1185">Reference proteome</keyword>
<dbReference type="RefSeq" id="WP_255914124.1">
    <property type="nucleotide sequence ID" value="NZ_JANFQO010000007.1"/>
</dbReference>
<proteinExistence type="predicted"/>
<comment type="caution">
    <text evidence="2">The sequence shown here is derived from an EMBL/GenBank/DDBJ whole genome shotgun (WGS) entry which is preliminary data.</text>
</comment>
<gene>
    <name evidence="2" type="ORF">NM961_10110</name>
</gene>
<sequence length="136" mass="14619">MNLPRPAALAFAALSLTACATAPHLSCAPAQQALIADELFFGTAMPQGQVTPEQWQAFLSEEVTPRFPQGLSVVSAAGQWRGNDGSLVHESSYVLTLVHPDDAASEASILAIAQAYKTRFRQEAVMRLKQRACTSF</sequence>
<accession>A0ABT1QS03</accession>
<dbReference type="InterPro" id="IPR021957">
    <property type="entry name" value="DUF3574"/>
</dbReference>
<evidence type="ECO:0000313" key="3">
    <source>
        <dbReference type="Proteomes" id="UP001165498"/>
    </source>
</evidence>
<feature type="chain" id="PRO_5045878145" evidence="1">
    <location>
        <begin position="21"/>
        <end position="136"/>
    </location>
</feature>
<feature type="signal peptide" evidence="1">
    <location>
        <begin position="1"/>
        <end position="20"/>
    </location>
</feature>
<evidence type="ECO:0000256" key="1">
    <source>
        <dbReference type="SAM" id="SignalP"/>
    </source>
</evidence>
<name>A0ABT1QS03_9GAMM</name>
<dbReference type="EMBL" id="JANFQO010000007">
    <property type="protein sequence ID" value="MCQ4165064.1"/>
    <property type="molecule type" value="Genomic_DNA"/>
</dbReference>
<dbReference type="PROSITE" id="PS51257">
    <property type="entry name" value="PROKAR_LIPOPROTEIN"/>
    <property type="match status" value="1"/>
</dbReference>
<reference evidence="2" key="1">
    <citation type="submission" date="2022-07" db="EMBL/GenBank/DDBJ databases">
        <title>Tahibacter sp., a new gammaproteobacterium isolated from the silt sample collected at pig farm.</title>
        <authorList>
            <person name="Chen H."/>
        </authorList>
    </citation>
    <scope>NUCLEOTIDE SEQUENCE</scope>
    <source>
        <strain evidence="2">P2K</strain>
    </source>
</reference>
<organism evidence="2 3">
    <name type="scientific">Tahibacter harae</name>
    <dbReference type="NCBI Taxonomy" id="2963937"/>
    <lineage>
        <taxon>Bacteria</taxon>
        <taxon>Pseudomonadati</taxon>
        <taxon>Pseudomonadota</taxon>
        <taxon>Gammaproteobacteria</taxon>
        <taxon>Lysobacterales</taxon>
        <taxon>Rhodanobacteraceae</taxon>
        <taxon>Tahibacter</taxon>
    </lineage>
</organism>
<dbReference type="Pfam" id="PF12098">
    <property type="entry name" value="DUF3574"/>
    <property type="match status" value="1"/>
</dbReference>
<protein>
    <submittedName>
        <fullName evidence="2">DUF3574 domain-containing protein</fullName>
    </submittedName>
</protein>